<dbReference type="EnsemblMetazoa" id="RPRC013728-RA">
    <property type="protein sequence ID" value="RPRC013728-PA"/>
    <property type="gene ID" value="RPRC013728"/>
</dbReference>
<dbReference type="GeneID" id="141459353"/>
<evidence type="ECO:0000313" key="1">
    <source>
        <dbReference type="EnsemblMetazoa" id="RPRC013728-PA"/>
    </source>
</evidence>
<keyword evidence="2" id="KW-1185">Reference proteome</keyword>
<dbReference type="Gene3D" id="1.20.5.370">
    <property type="match status" value="1"/>
</dbReference>
<dbReference type="SUPFAM" id="SSF58022">
    <property type="entry name" value="XRCC4, C-terminal oligomerization domain"/>
    <property type="match status" value="1"/>
</dbReference>
<evidence type="ECO:0000313" key="2">
    <source>
        <dbReference type="Proteomes" id="UP000015103"/>
    </source>
</evidence>
<reference evidence="1" key="1">
    <citation type="submission" date="2015-05" db="UniProtKB">
        <authorList>
            <consortium name="EnsemblMetazoa"/>
        </authorList>
    </citation>
    <scope>IDENTIFICATION</scope>
</reference>
<dbReference type="InParanoid" id="T1IBQ8"/>
<dbReference type="GO" id="GO:0006303">
    <property type="term" value="P:double-strand break repair via nonhomologous end joining"/>
    <property type="evidence" value="ECO:0007669"/>
    <property type="project" value="TreeGrafter"/>
</dbReference>
<dbReference type="EMBL" id="ACPB03006480">
    <property type="status" value="NOT_ANNOTATED_CDS"/>
    <property type="molecule type" value="Genomic_DNA"/>
</dbReference>
<dbReference type="InterPro" id="IPR014751">
    <property type="entry name" value="XRCC4-like_C"/>
</dbReference>
<protein>
    <submittedName>
        <fullName evidence="1">Uncharacterized protein</fullName>
    </submittedName>
</protein>
<dbReference type="GO" id="GO:0006310">
    <property type="term" value="P:DNA recombination"/>
    <property type="evidence" value="ECO:0007669"/>
    <property type="project" value="InterPro"/>
</dbReference>
<name>T1IBQ8_RHOPR</name>
<dbReference type="Proteomes" id="UP000015103">
    <property type="component" value="Unassembled WGS sequence"/>
</dbReference>
<accession>T1IBQ8</accession>
<proteinExistence type="predicted"/>
<sequence length="224" mass="26656">MEEFLVCEFQHSEDYNATYKLASIWRNDNHIHMTIMGLRTAWAYEITPRNCSSYLTKLGMHYEQYKSAFRKLFEPDDNELFKIVFDSGILKWTKVLSEQMSIIYGVFTFNHVTDSGEVVHLMEPFWNNFIKVREKVELLEQSYKKIKNELSLMTEHFHKTTEEKLEMENVLMVKFLEVMKKKDAMIEQLRAKLADPLHDLRGLQEDEAEDMFMHPRPGTSRDLN</sequence>
<dbReference type="GO" id="GO:0005958">
    <property type="term" value="C:DNA-dependent protein kinase-DNA ligase 4 complex"/>
    <property type="evidence" value="ECO:0007669"/>
    <property type="project" value="TreeGrafter"/>
</dbReference>
<organism evidence="1 2">
    <name type="scientific">Rhodnius prolixus</name>
    <name type="common">Triatomid bug</name>
    <dbReference type="NCBI Taxonomy" id="13249"/>
    <lineage>
        <taxon>Eukaryota</taxon>
        <taxon>Metazoa</taxon>
        <taxon>Ecdysozoa</taxon>
        <taxon>Arthropoda</taxon>
        <taxon>Hexapoda</taxon>
        <taxon>Insecta</taxon>
        <taxon>Pterygota</taxon>
        <taxon>Neoptera</taxon>
        <taxon>Paraneoptera</taxon>
        <taxon>Hemiptera</taxon>
        <taxon>Heteroptera</taxon>
        <taxon>Panheteroptera</taxon>
        <taxon>Cimicomorpha</taxon>
        <taxon>Reduviidae</taxon>
        <taxon>Triatominae</taxon>
        <taxon>Rhodnius</taxon>
    </lineage>
</organism>
<dbReference type="GO" id="GO:0032807">
    <property type="term" value="C:DNA ligase IV complex"/>
    <property type="evidence" value="ECO:0007669"/>
    <property type="project" value="TreeGrafter"/>
</dbReference>
<dbReference type="InterPro" id="IPR010585">
    <property type="entry name" value="DNA_repair_prot_XRCC4"/>
</dbReference>
<dbReference type="RefSeq" id="XP_073994461.1">
    <property type="nucleotide sequence ID" value="XM_074138360.1"/>
</dbReference>
<dbReference type="AlphaFoldDB" id="T1IBQ8"/>
<dbReference type="PANTHER" id="PTHR28559">
    <property type="entry name" value="DNA REPAIR PROTEIN XRCC4"/>
    <property type="match status" value="1"/>
</dbReference>
<dbReference type="VEuPathDB" id="VectorBase:RPRC013728"/>
<dbReference type="GO" id="GO:0010165">
    <property type="term" value="P:response to X-ray"/>
    <property type="evidence" value="ECO:0007669"/>
    <property type="project" value="TreeGrafter"/>
</dbReference>
<dbReference type="PANTHER" id="PTHR28559:SF1">
    <property type="entry name" value="DNA REPAIR PROTEIN XRCC4"/>
    <property type="match status" value="1"/>
</dbReference>
<dbReference type="HOGENOM" id="CLU_1236406_0_0_1"/>
<dbReference type="GO" id="GO:0003677">
    <property type="term" value="F:DNA binding"/>
    <property type="evidence" value="ECO:0007669"/>
    <property type="project" value="InterPro"/>
</dbReference>